<feature type="transmembrane region" description="Helical" evidence="2">
    <location>
        <begin position="103"/>
        <end position="123"/>
    </location>
</feature>
<keyword evidence="2" id="KW-1133">Transmembrane helix</keyword>
<dbReference type="Proteomes" id="UP001314635">
    <property type="component" value="Unassembled WGS sequence"/>
</dbReference>
<feature type="transmembrane region" description="Helical" evidence="2">
    <location>
        <begin position="318"/>
        <end position="339"/>
    </location>
</feature>
<evidence type="ECO:0000256" key="2">
    <source>
        <dbReference type="SAM" id="Phobius"/>
    </source>
</evidence>
<dbReference type="PANTHER" id="PTHR11558:SF11">
    <property type="entry name" value="SPERMIDINE SYNTHASE"/>
    <property type="match status" value="1"/>
</dbReference>
<proteinExistence type="predicted"/>
<feature type="transmembrane region" description="Helical" evidence="2">
    <location>
        <begin position="212"/>
        <end position="233"/>
    </location>
</feature>
<feature type="transmembrane region" description="Helical" evidence="2">
    <location>
        <begin position="254"/>
        <end position="278"/>
    </location>
</feature>
<keyword evidence="2" id="KW-0812">Transmembrane</keyword>
<keyword evidence="4" id="KW-1185">Reference proteome</keyword>
<dbReference type="PANTHER" id="PTHR11558">
    <property type="entry name" value="SPERMIDINE/SPERMINE SYNTHASE"/>
    <property type="match status" value="1"/>
</dbReference>
<accession>A0ABS5GEN7</accession>
<gene>
    <name evidence="3" type="ORF">JQ619_28990</name>
</gene>
<sequence length="875" mass="91230">MPDTHPAAATGTDVVGAPHDTRFTALTSDTANQPASRRAMPVLIAASGLAGLGYEIVWTRQLSLALGTEMMAVLGAIAGFFAGLALGAFVLDSHIRRATKPHQVYAALEIIIGLWGVCAIWLLPASARALAPLLGTAPSPVLLWSASFLLPTLVLLPATVAMGGTLTALERMMSAAQDAGAVSAGVYGANTAGAVAGTLLSTFVLIPTLGFATTLLCLAAVNAVCALAALYLGRRLAIEPRAGAVRGHAGIGPRLTITLFATGLLGIGIEVLVVRLAAQTMQDTVYSFACLLSAYLLGTAAGGLIWQRLGPRMRSGKTALLAGTAFAGLGTALLALSLIDLADRVADQGIPGELGIALLLFLLPAMAMGALFGQLMQEVRDISGSVGWAVGINSLGAAIAPLLAAQLLIPTLGTWRALVLAATGYLLLLQPSRAALRWAAGPALLGALLLAWPAPSPVKVPHGGKLLALREGPMATASVVDDASGARYLEVNGHFRMGGTSSVRSDYRQAMLPLLLHPAPRTALFLGVGTGATVLGGAQLPGLDVRAVELSSEVVALLPWFDDGATKQPMPPITVADARRFIVADGGRYDVIVADLFHPALDGSGALYTTEHFDAVKQRLAADGVFCQWLPLYQLDAPSLRAIIRSFLAIFPDGSAWLNHYSVRTPMLALIGSRVPQTLDPGRLDAKFSDPQLRPLLQPLGFDRPIDLLGQYIADAGALARFAGPGPRNTDDFPFVTFDARSNVRALSAPPWQLLLTVIGQTTTDPAGLMPQADRPAWDQRLNAYGQARNRFLQAGAALTGDPRGAALIAAAAPGLLDSVRLSAEFEPAYAPLMSMARALLASDRRGAERLLRAIDAAAPSRGEARDLLTQEFGG</sequence>
<keyword evidence="2" id="KW-0472">Membrane</keyword>
<dbReference type="EMBL" id="JAFCLK010000033">
    <property type="protein sequence ID" value="MBR1139798.1"/>
    <property type="molecule type" value="Genomic_DNA"/>
</dbReference>
<feature type="transmembrane region" description="Helical" evidence="2">
    <location>
        <begin position="181"/>
        <end position="206"/>
    </location>
</feature>
<organism evidence="3 4">
    <name type="scientific">Bradyrhizobium denitrificans</name>
    <dbReference type="NCBI Taxonomy" id="2734912"/>
    <lineage>
        <taxon>Bacteria</taxon>
        <taxon>Pseudomonadati</taxon>
        <taxon>Pseudomonadota</taxon>
        <taxon>Alphaproteobacteria</taxon>
        <taxon>Hyphomicrobiales</taxon>
        <taxon>Nitrobacteraceae</taxon>
        <taxon>Bradyrhizobium</taxon>
    </lineage>
</organism>
<comment type="caution">
    <text evidence="3">The sequence shown here is derived from an EMBL/GenBank/DDBJ whole genome shotgun (WGS) entry which is preliminary data.</text>
</comment>
<feature type="transmembrane region" description="Helical" evidence="2">
    <location>
        <begin position="143"/>
        <end position="169"/>
    </location>
</feature>
<feature type="transmembrane region" description="Helical" evidence="2">
    <location>
        <begin position="354"/>
        <end position="373"/>
    </location>
</feature>
<evidence type="ECO:0000313" key="4">
    <source>
        <dbReference type="Proteomes" id="UP001314635"/>
    </source>
</evidence>
<feature type="transmembrane region" description="Helical" evidence="2">
    <location>
        <begin position="284"/>
        <end position="306"/>
    </location>
</feature>
<evidence type="ECO:0000313" key="3">
    <source>
        <dbReference type="EMBL" id="MBR1139798.1"/>
    </source>
</evidence>
<dbReference type="Pfam" id="PF01564">
    <property type="entry name" value="Spermine_synth"/>
    <property type="match status" value="1"/>
</dbReference>
<feature type="transmembrane region" description="Helical" evidence="2">
    <location>
        <begin position="435"/>
        <end position="454"/>
    </location>
</feature>
<dbReference type="Gene3D" id="3.40.50.150">
    <property type="entry name" value="Vaccinia Virus protein VP39"/>
    <property type="match status" value="1"/>
</dbReference>
<protein>
    <submittedName>
        <fullName evidence="3">Spermidine synthase</fullName>
    </submittedName>
</protein>
<name>A0ABS5GEN7_9BRAD</name>
<feature type="transmembrane region" description="Helical" evidence="2">
    <location>
        <begin position="409"/>
        <end position="428"/>
    </location>
</feature>
<feature type="transmembrane region" description="Helical" evidence="2">
    <location>
        <begin position="70"/>
        <end position="91"/>
    </location>
</feature>
<reference evidence="4" key="1">
    <citation type="journal article" date="2021" name="ISME J.">
        <title>Evolutionary origin and ecological implication of a unique nif island in free-living Bradyrhizobium lineages.</title>
        <authorList>
            <person name="Tao J."/>
        </authorList>
    </citation>
    <scope>NUCLEOTIDE SEQUENCE [LARGE SCALE GENOMIC DNA]</scope>
    <source>
        <strain evidence="4">SZCCT0094</strain>
    </source>
</reference>
<feature type="transmembrane region" description="Helical" evidence="2">
    <location>
        <begin position="39"/>
        <end position="58"/>
    </location>
</feature>
<evidence type="ECO:0000256" key="1">
    <source>
        <dbReference type="ARBA" id="ARBA00023066"/>
    </source>
</evidence>
<keyword evidence="1" id="KW-0745">Spermidine biosynthesis</keyword>
<dbReference type="CDD" id="cd02440">
    <property type="entry name" value="AdoMet_MTases"/>
    <property type="match status" value="1"/>
</dbReference>
<dbReference type="SUPFAM" id="SSF53335">
    <property type="entry name" value="S-adenosyl-L-methionine-dependent methyltransferases"/>
    <property type="match status" value="1"/>
</dbReference>
<dbReference type="InterPro" id="IPR001045">
    <property type="entry name" value="Spermi_synthase"/>
</dbReference>
<dbReference type="InterPro" id="IPR029063">
    <property type="entry name" value="SAM-dependent_MTases_sf"/>
</dbReference>
<feature type="transmembrane region" description="Helical" evidence="2">
    <location>
        <begin position="385"/>
        <end position="403"/>
    </location>
</feature>